<dbReference type="AlphaFoldDB" id="A0A0C3CEQ9"/>
<proteinExistence type="predicted"/>
<protein>
    <submittedName>
        <fullName evidence="1">Uncharacterized protein</fullName>
    </submittedName>
</protein>
<gene>
    <name evidence="1" type="ORF">M413DRAFT_444348</name>
</gene>
<dbReference type="HOGENOM" id="CLU_2441098_0_0_1"/>
<name>A0A0C3CEQ9_HEBCY</name>
<sequence>MRQRDPHRGPHLARVPSHTLFLHSRASAIPPLPRLYMDLHETDILAEDGEIVPTTALICSLDALSHLLTPPSMRFEPFSQAHSRRHVCHI</sequence>
<keyword evidence="2" id="KW-1185">Reference proteome</keyword>
<reference evidence="1 2" key="1">
    <citation type="submission" date="2014-04" db="EMBL/GenBank/DDBJ databases">
        <authorList>
            <consortium name="DOE Joint Genome Institute"/>
            <person name="Kuo A."/>
            <person name="Gay G."/>
            <person name="Dore J."/>
            <person name="Kohler A."/>
            <person name="Nagy L.G."/>
            <person name="Floudas D."/>
            <person name="Copeland A."/>
            <person name="Barry K.W."/>
            <person name="Cichocki N."/>
            <person name="Veneault-Fourrey C."/>
            <person name="LaButti K."/>
            <person name="Lindquist E.A."/>
            <person name="Lipzen A."/>
            <person name="Lundell T."/>
            <person name="Morin E."/>
            <person name="Murat C."/>
            <person name="Sun H."/>
            <person name="Tunlid A."/>
            <person name="Henrissat B."/>
            <person name="Grigoriev I.V."/>
            <person name="Hibbett D.S."/>
            <person name="Martin F."/>
            <person name="Nordberg H.P."/>
            <person name="Cantor M.N."/>
            <person name="Hua S.X."/>
        </authorList>
    </citation>
    <scope>NUCLEOTIDE SEQUENCE [LARGE SCALE GENOMIC DNA]</scope>
    <source>
        <strain evidence="2">h7</strain>
    </source>
</reference>
<reference evidence="2" key="2">
    <citation type="submission" date="2015-01" db="EMBL/GenBank/DDBJ databases">
        <title>Evolutionary Origins and Diversification of the Mycorrhizal Mutualists.</title>
        <authorList>
            <consortium name="DOE Joint Genome Institute"/>
            <consortium name="Mycorrhizal Genomics Consortium"/>
            <person name="Kohler A."/>
            <person name="Kuo A."/>
            <person name="Nagy L.G."/>
            <person name="Floudas D."/>
            <person name="Copeland A."/>
            <person name="Barry K.W."/>
            <person name="Cichocki N."/>
            <person name="Veneault-Fourrey C."/>
            <person name="LaButti K."/>
            <person name="Lindquist E.A."/>
            <person name="Lipzen A."/>
            <person name="Lundell T."/>
            <person name="Morin E."/>
            <person name="Murat C."/>
            <person name="Riley R."/>
            <person name="Ohm R."/>
            <person name="Sun H."/>
            <person name="Tunlid A."/>
            <person name="Henrissat B."/>
            <person name="Grigoriev I.V."/>
            <person name="Hibbett D.S."/>
            <person name="Martin F."/>
        </authorList>
    </citation>
    <scope>NUCLEOTIDE SEQUENCE [LARGE SCALE GENOMIC DNA]</scope>
    <source>
        <strain evidence="2">h7</strain>
    </source>
</reference>
<evidence type="ECO:0000313" key="2">
    <source>
        <dbReference type="Proteomes" id="UP000053424"/>
    </source>
</evidence>
<accession>A0A0C3CEQ9</accession>
<dbReference type="Proteomes" id="UP000053424">
    <property type="component" value="Unassembled WGS sequence"/>
</dbReference>
<dbReference type="EMBL" id="KN831777">
    <property type="protein sequence ID" value="KIM42674.1"/>
    <property type="molecule type" value="Genomic_DNA"/>
</dbReference>
<organism evidence="1 2">
    <name type="scientific">Hebeloma cylindrosporum</name>
    <dbReference type="NCBI Taxonomy" id="76867"/>
    <lineage>
        <taxon>Eukaryota</taxon>
        <taxon>Fungi</taxon>
        <taxon>Dikarya</taxon>
        <taxon>Basidiomycota</taxon>
        <taxon>Agaricomycotina</taxon>
        <taxon>Agaricomycetes</taxon>
        <taxon>Agaricomycetidae</taxon>
        <taxon>Agaricales</taxon>
        <taxon>Agaricineae</taxon>
        <taxon>Hymenogastraceae</taxon>
        <taxon>Hebeloma</taxon>
    </lineage>
</organism>
<evidence type="ECO:0000313" key="1">
    <source>
        <dbReference type="EMBL" id="KIM42674.1"/>
    </source>
</evidence>